<dbReference type="EMBL" id="UYWY01026646">
    <property type="protein sequence ID" value="VDM50590.1"/>
    <property type="molecule type" value="Genomic_DNA"/>
</dbReference>
<accession>A0A3P7GPE4</accession>
<name>A0A3P7GPE4_TOXCA</name>
<dbReference type="AlphaFoldDB" id="A0A3P7GPE4"/>
<sequence length="186" mass="21097">MVEKWKGTLELIKSDGSFTIETSETEYVISEFCAKLFHGKTDNIIIDSEVENVNQHLQGREAADADGLIGEILKGGKELLITPLKRLFNNIIECQQISSEKNPPTEEMQITWQQKLSPNIIPTRKRGFRPGKSTADHLHVLVILIKNLESTTCFYTCCLQNTKNVGFSRTHHPIEIFEEHGGYILQ</sequence>
<reference evidence="1" key="1">
    <citation type="submission" date="2018-11" db="EMBL/GenBank/DDBJ databases">
        <authorList>
            <consortium name="Pathogen Informatics"/>
        </authorList>
    </citation>
    <scope>NUCLEOTIDE SEQUENCE [LARGE SCALE GENOMIC DNA]</scope>
</reference>
<organism evidence="1">
    <name type="scientific">Toxocara canis</name>
    <name type="common">Canine roundworm</name>
    <dbReference type="NCBI Taxonomy" id="6265"/>
    <lineage>
        <taxon>Eukaryota</taxon>
        <taxon>Metazoa</taxon>
        <taxon>Ecdysozoa</taxon>
        <taxon>Nematoda</taxon>
        <taxon>Chromadorea</taxon>
        <taxon>Rhabditida</taxon>
        <taxon>Spirurina</taxon>
        <taxon>Ascaridomorpha</taxon>
        <taxon>Ascaridoidea</taxon>
        <taxon>Toxocaridae</taxon>
        <taxon>Toxocara</taxon>
    </lineage>
</organism>
<evidence type="ECO:0000313" key="1">
    <source>
        <dbReference type="EMBL" id="VDM50590.1"/>
    </source>
</evidence>
<protein>
    <submittedName>
        <fullName evidence="1">Uncharacterized protein</fullName>
    </submittedName>
</protein>
<gene>
    <name evidence="1" type="ORF">TCNE_LOCUS19269</name>
</gene>
<proteinExistence type="predicted"/>